<reference evidence="1" key="1">
    <citation type="submission" date="2021-06" db="EMBL/GenBank/DDBJ databases">
        <authorList>
            <person name="Kallberg Y."/>
            <person name="Tangrot J."/>
            <person name="Rosling A."/>
        </authorList>
    </citation>
    <scope>NUCLEOTIDE SEQUENCE</scope>
    <source>
        <strain evidence="1">MA453B</strain>
    </source>
</reference>
<organism evidence="1 2">
    <name type="scientific">Dentiscutata erythropus</name>
    <dbReference type="NCBI Taxonomy" id="1348616"/>
    <lineage>
        <taxon>Eukaryota</taxon>
        <taxon>Fungi</taxon>
        <taxon>Fungi incertae sedis</taxon>
        <taxon>Mucoromycota</taxon>
        <taxon>Glomeromycotina</taxon>
        <taxon>Glomeromycetes</taxon>
        <taxon>Diversisporales</taxon>
        <taxon>Gigasporaceae</taxon>
        <taxon>Dentiscutata</taxon>
    </lineage>
</organism>
<proteinExistence type="predicted"/>
<dbReference type="AlphaFoldDB" id="A0A9N9KB90"/>
<dbReference type="EMBL" id="CAJVPY010060488">
    <property type="protein sequence ID" value="CAG8821277.1"/>
    <property type="molecule type" value="Genomic_DNA"/>
</dbReference>
<sequence>MTEHVTKCFQEEFEKIVSNENNNELCLQYEFVTQYTNENEYKILNEFTIDKNIKKLI</sequence>
<protein>
    <submittedName>
        <fullName evidence="1">18936_t:CDS:1</fullName>
    </submittedName>
</protein>
<gene>
    <name evidence="1" type="ORF">DERYTH_LOCUS27098</name>
</gene>
<dbReference type="Proteomes" id="UP000789405">
    <property type="component" value="Unassembled WGS sequence"/>
</dbReference>
<evidence type="ECO:0000313" key="1">
    <source>
        <dbReference type="EMBL" id="CAG8821277.1"/>
    </source>
</evidence>
<evidence type="ECO:0000313" key="2">
    <source>
        <dbReference type="Proteomes" id="UP000789405"/>
    </source>
</evidence>
<accession>A0A9N9KB90</accession>
<feature type="non-terminal residue" evidence="1">
    <location>
        <position position="57"/>
    </location>
</feature>
<name>A0A9N9KB90_9GLOM</name>
<keyword evidence="2" id="KW-1185">Reference proteome</keyword>
<comment type="caution">
    <text evidence="1">The sequence shown here is derived from an EMBL/GenBank/DDBJ whole genome shotgun (WGS) entry which is preliminary data.</text>
</comment>